<evidence type="ECO:0000256" key="8">
    <source>
        <dbReference type="SAM" id="Phobius"/>
    </source>
</evidence>
<protein>
    <submittedName>
        <fullName evidence="11">TonB-linked outer membrane protein, SusC/RagA family</fullName>
    </submittedName>
</protein>
<keyword evidence="5 7" id="KW-0472">Membrane</keyword>
<dbReference type="Gene3D" id="2.60.40.1120">
    <property type="entry name" value="Carboxypeptidase-like, regulatory domain"/>
    <property type="match status" value="1"/>
</dbReference>
<reference evidence="12" key="1">
    <citation type="submission" date="2016-10" db="EMBL/GenBank/DDBJ databases">
        <authorList>
            <person name="Varghese N."/>
            <person name="Submissions S."/>
        </authorList>
    </citation>
    <scope>NUCLEOTIDE SEQUENCE [LARGE SCALE GENOMIC DNA]</scope>
    <source>
        <strain evidence="12">DSM 3695</strain>
    </source>
</reference>
<dbReference type="InterPro" id="IPR012910">
    <property type="entry name" value="Plug_dom"/>
</dbReference>
<accession>A0A1I0S6X5</accession>
<dbReference type="Gene3D" id="2.40.170.20">
    <property type="entry name" value="TonB-dependent receptor, beta-barrel domain"/>
    <property type="match status" value="1"/>
</dbReference>
<dbReference type="FunFam" id="2.170.130.10:FF:000008">
    <property type="entry name" value="SusC/RagA family TonB-linked outer membrane protein"/>
    <property type="match status" value="1"/>
</dbReference>
<dbReference type="InterPro" id="IPR023996">
    <property type="entry name" value="TonB-dep_OMP_SusC/RagA"/>
</dbReference>
<evidence type="ECO:0000256" key="3">
    <source>
        <dbReference type="ARBA" id="ARBA00022452"/>
    </source>
</evidence>
<dbReference type="NCBIfam" id="TIGR04057">
    <property type="entry name" value="SusC_RagA_signa"/>
    <property type="match status" value="1"/>
</dbReference>
<dbReference type="InterPro" id="IPR032508">
    <property type="entry name" value="FecR_C"/>
</dbReference>
<keyword evidence="8" id="KW-1133">Transmembrane helix</keyword>
<evidence type="ECO:0000256" key="1">
    <source>
        <dbReference type="ARBA" id="ARBA00004571"/>
    </source>
</evidence>
<dbReference type="SUPFAM" id="SSF49464">
    <property type="entry name" value="Carboxypeptidase regulatory domain-like"/>
    <property type="match status" value="1"/>
</dbReference>
<dbReference type="Gene3D" id="2.170.130.10">
    <property type="entry name" value="TonB-dependent receptor, plug domain"/>
    <property type="match status" value="1"/>
</dbReference>
<evidence type="ECO:0000256" key="7">
    <source>
        <dbReference type="PROSITE-ProRule" id="PRU01360"/>
    </source>
</evidence>
<dbReference type="AlphaFoldDB" id="A0A1I0S6X5"/>
<proteinExistence type="inferred from homology"/>
<dbReference type="Pfam" id="PF13715">
    <property type="entry name" value="CarbopepD_reg_2"/>
    <property type="match status" value="1"/>
</dbReference>
<dbReference type="Gene3D" id="3.55.50.30">
    <property type="match status" value="1"/>
</dbReference>
<dbReference type="OrthoDB" id="9768177at2"/>
<dbReference type="Pfam" id="PF16344">
    <property type="entry name" value="FecR_C"/>
    <property type="match status" value="1"/>
</dbReference>
<feature type="domain" description="Protein FecR C-terminal" evidence="10">
    <location>
        <begin position="73"/>
        <end position="140"/>
    </location>
</feature>
<feature type="domain" description="TonB-dependent receptor plug" evidence="9">
    <location>
        <begin position="261"/>
        <end position="368"/>
    </location>
</feature>
<dbReference type="SUPFAM" id="SSF56935">
    <property type="entry name" value="Porins"/>
    <property type="match status" value="1"/>
</dbReference>
<keyword evidence="3 7" id="KW-1134">Transmembrane beta strand</keyword>
<dbReference type="GO" id="GO:0009279">
    <property type="term" value="C:cell outer membrane"/>
    <property type="evidence" value="ECO:0007669"/>
    <property type="project" value="UniProtKB-SubCell"/>
</dbReference>
<evidence type="ECO:0000259" key="9">
    <source>
        <dbReference type="Pfam" id="PF07715"/>
    </source>
</evidence>
<evidence type="ECO:0000313" key="11">
    <source>
        <dbReference type="EMBL" id="SEW51495.1"/>
    </source>
</evidence>
<dbReference type="Proteomes" id="UP000199310">
    <property type="component" value="Unassembled WGS sequence"/>
</dbReference>
<dbReference type="InterPro" id="IPR039426">
    <property type="entry name" value="TonB-dep_rcpt-like"/>
</dbReference>
<comment type="subcellular location">
    <subcellularLocation>
        <location evidence="1 7">Cell outer membrane</location>
        <topology evidence="1 7">Multi-pass membrane protein</topology>
    </subcellularLocation>
</comment>
<feature type="transmembrane region" description="Helical" evidence="8">
    <location>
        <begin position="40"/>
        <end position="59"/>
    </location>
</feature>
<dbReference type="InterPro" id="IPR008969">
    <property type="entry name" value="CarboxyPept-like_regulatory"/>
</dbReference>
<keyword evidence="4 7" id="KW-0812">Transmembrane</keyword>
<dbReference type="NCBIfam" id="TIGR04056">
    <property type="entry name" value="OMP_RagA_SusC"/>
    <property type="match status" value="1"/>
</dbReference>
<gene>
    <name evidence="11" type="ORF">SAMN04488122_4264</name>
</gene>
<dbReference type="InterPro" id="IPR037066">
    <property type="entry name" value="Plug_dom_sf"/>
</dbReference>
<evidence type="ECO:0000256" key="6">
    <source>
        <dbReference type="ARBA" id="ARBA00023237"/>
    </source>
</evidence>
<evidence type="ECO:0000256" key="4">
    <source>
        <dbReference type="ARBA" id="ARBA00022692"/>
    </source>
</evidence>
<evidence type="ECO:0000313" key="12">
    <source>
        <dbReference type="Proteomes" id="UP000199310"/>
    </source>
</evidence>
<evidence type="ECO:0000256" key="5">
    <source>
        <dbReference type="ARBA" id="ARBA00023136"/>
    </source>
</evidence>
<evidence type="ECO:0000256" key="2">
    <source>
        <dbReference type="ARBA" id="ARBA00022448"/>
    </source>
</evidence>
<comment type="similarity">
    <text evidence="7">Belongs to the TonB-dependent receptor family.</text>
</comment>
<dbReference type="InterPro" id="IPR036942">
    <property type="entry name" value="Beta-barrel_TonB_sf"/>
</dbReference>
<keyword evidence="12" id="KW-1185">Reference proteome</keyword>
<organism evidence="11 12">
    <name type="scientific">Chitinophaga arvensicola</name>
    <dbReference type="NCBI Taxonomy" id="29529"/>
    <lineage>
        <taxon>Bacteria</taxon>
        <taxon>Pseudomonadati</taxon>
        <taxon>Bacteroidota</taxon>
        <taxon>Chitinophagia</taxon>
        <taxon>Chitinophagales</taxon>
        <taxon>Chitinophagaceae</taxon>
        <taxon>Chitinophaga</taxon>
    </lineage>
</organism>
<dbReference type="STRING" id="29529.SAMN04488122_4264"/>
<dbReference type="RefSeq" id="WP_089897827.1">
    <property type="nucleotide sequence ID" value="NZ_FOJG01000002.1"/>
</dbReference>
<dbReference type="PROSITE" id="PS52016">
    <property type="entry name" value="TONB_DEPENDENT_REC_3"/>
    <property type="match status" value="1"/>
</dbReference>
<dbReference type="InterPro" id="IPR023997">
    <property type="entry name" value="TonB-dep_OMP_SusC/RagA_CS"/>
</dbReference>
<keyword evidence="2 7" id="KW-0813">Transport</keyword>
<dbReference type="Pfam" id="PF07715">
    <property type="entry name" value="Plug"/>
    <property type="match status" value="1"/>
</dbReference>
<sequence>MKKCKGECHVFSFRGKVFQNNEKPDPTPGKLSFIKVIMRFALLQLLLVSITASLCWASPASAQGALEKKVSASFNAQPLAAVLQQLGKKTGVRFVYNDQILEKSKPVTASFRASTLKQVLATLLPADQISFELVDDKFIILKVKPVAGIVLTAPDIAPAAPVIAAVVADTFTVKGTVVDKDGNPLPGATVGVRKTTRGTTTDAQGRFSIRLNDGETLEYRMVGYQSGSIQPTAGSPVKITLESAVSNLEDVVVLGYGTSRKKDLTGAITTVKSDVLKNVPVTRVDQMLQGKAAGVQITSISGAPGTGTSIRIRGGNSVNADNEPLYVIDGLIGAGDLNLINPEDIESIQILKDASATAIYGARGANGVIIVTTKTGKTGEDKINVNIYNGWQQVPKYIDMMGAADFAKLANESSKDYGGPVLYSNPDSLGRGTDWQREVSRVAPMQNITLSTSGGKDNYHYFLSANYLNQDGIIINSGFKRYQLRVNLDKYVKKNVKVGTILNIGRSEIKNNTVSLGGQNYGQSALSYNPASTVYNPDGSFTSKKPNDQMVYENPVAQGTLPVDNTTSNNIIGNLYVQWDIIPGLTFKSLFGSELNFIKNNTYSPGSLPTRTSDSKGGLATSGVGNRLMWLSENTVTYDKQIGKDHHINILAGTTYQTSNADTIGATGDKYATDIFQYNNLGATDQTTFRIGSRYEQFTIVSFLGRINYSYKDKYLFTLTGRSDGASRFAENHKYAFFPAAAVAWRMEEEPFIKQLNVFDNLKLRASYGYNGNQAIQTYSSLAALSSVSGYMIGGKQILGYVQSQLPNPDLKWETTRQFDMGLEAGFLKGKISVEVDYYNKRTKDLLLSQQLPTQTGFTSKITNIGIVENKGVELLINTQNISRKNFSWETSFNISGNRSNVVDLGGVESFNLAGIDFGGYSTVSKLQVGHPVGTFWGATYYGVRKTNDVPKGAVDPSANPKLGDPLYVDRNGDGKFGEEDFSEIGNGNPKFFGGIGNTFRYKNLSLNIYFQGSFGNDVMNLADDFYKTGEPLTNQYAMIKDRWSPSNPNSDIPRVNSRNYIPSTMWVYKGSFLRLKSVNLGYNLSGAQMHSKWINNLNVYITATNLFNITNYPYYDPETNSYGTSSTLRGFDNTNYPQNRTYAVGVNLTL</sequence>
<evidence type="ECO:0000259" key="10">
    <source>
        <dbReference type="Pfam" id="PF16344"/>
    </source>
</evidence>
<dbReference type="EMBL" id="FOJG01000002">
    <property type="protein sequence ID" value="SEW51495.1"/>
    <property type="molecule type" value="Genomic_DNA"/>
</dbReference>
<keyword evidence="6 7" id="KW-0998">Cell outer membrane</keyword>
<name>A0A1I0S6X5_9BACT</name>